<dbReference type="Pfam" id="PF08335">
    <property type="entry name" value="GlnD_UR_UTase"/>
    <property type="match status" value="1"/>
</dbReference>
<keyword evidence="3" id="KW-0378">Hydrolase</keyword>
<feature type="non-terminal residue" evidence="7">
    <location>
        <position position="663"/>
    </location>
</feature>
<dbReference type="GO" id="GO:0016787">
    <property type="term" value="F:hydrolase activity"/>
    <property type="evidence" value="ECO:0007669"/>
    <property type="project" value="UniProtKB-KW"/>
</dbReference>
<dbReference type="GO" id="GO:0008773">
    <property type="term" value="F:[protein-PII] uridylyltransferase activity"/>
    <property type="evidence" value="ECO:0007669"/>
    <property type="project" value="InterPro"/>
</dbReference>
<keyword evidence="2" id="KW-0548">Nucleotidyltransferase</keyword>
<dbReference type="InterPro" id="IPR043519">
    <property type="entry name" value="NT_sf"/>
</dbReference>
<dbReference type="AlphaFoldDB" id="A0A382BDQ3"/>
<dbReference type="PANTHER" id="PTHR47320:SF1">
    <property type="entry name" value="BIFUNCTIONAL URIDYLYLTRANSFERASE_URIDYLYL-REMOVING ENZYME"/>
    <property type="match status" value="1"/>
</dbReference>
<sequence>MSEFHQSNRNISKKYLSELRVRVKNLVRPEDFPDPKITDPQKFYLNFKNLITPFVNTETEHLKNSLTKTGNCHLLLLKNTALIDTVLQAAFNAAIWLYNQTQQKQLLVKNAPIAIIARGGYGREEVYFQSDITVQIVSKSALEDHEVKQAEQIVKHLEYIFFHQDIFQTSTSSYYVENDLLEKKLATGKLTDLFSLLESRLVVGNSNVYLEFMNIIKTASILQKDNLLNYCYDHKNYYDVLNTVFQQEPNVKEELNRLYWALALVRLKHNLKTTNQFELLNDLFKQNLLSAPAFKKMQSSFEFLSKVRLFLHCHQKGSHRDVMSYEVREKIAQSMGYEVKEFFHEYFYQVAYPLKRYSRNLFWESMTQDTQKVKNLSRHFAVNSQNQIIMDKEPKVLFSQHPVSVFKIFAWISEKNYFLSYPITRAIEHHIDQICPIFIEKEDQREVQSYFKRVINGKYFAKSLRLLHEFGLLGNFYIPEFKNICGLLQDVYVHHFPTDMHVLSALDMLSGLEIDENADPFLRDLYNSIRDKTTLKLSILLHDIGKGVRAPGQNEELLGARLVSGILENLGYTKDSRRVKDIAFLVEKHLMMHDLLLLDPEEDDTYDMIWDLVNHDIERLKMLLLLTYSDRGGTKMKMSSSQIEQLKMFYQHTLHHKKRQDVP</sequence>
<evidence type="ECO:0000256" key="3">
    <source>
        <dbReference type="ARBA" id="ARBA00022801"/>
    </source>
</evidence>
<feature type="domain" description="HD" evidence="6">
    <location>
        <begin position="498"/>
        <end position="623"/>
    </location>
</feature>
<dbReference type="PROSITE" id="PS51831">
    <property type="entry name" value="HD"/>
    <property type="match status" value="1"/>
</dbReference>
<evidence type="ECO:0000313" key="7">
    <source>
        <dbReference type="EMBL" id="SVB11392.1"/>
    </source>
</evidence>
<keyword evidence="1" id="KW-0808">Transferase</keyword>
<evidence type="ECO:0000256" key="1">
    <source>
        <dbReference type="ARBA" id="ARBA00022679"/>
    </source>
</evidence>
<evidence type="ECO:0000256" key="4">
    <source>
        <dbReference type="ARBA" id="ARBA00022842"/>
    </source>
</evidence>
<dbReference type="EMBL" id="UINC01029149">
    <property type="protein sequence ID" value="SVB11392.1"/>
    <property type="molecule type" value="Genomic_DNA"/>
</dbReference>
<reference evidence="7" key="1">
    <citation type="submission" date="2018-05" db="EMBL/GenBank/DDBJ databases">
        <authorList>
            <person name="Lanie J.A."/>
            <person name="Ng W.-L."/>
            <person name="Kazmierczak K.M."/>
            <person name="Andrzejewski T.M."/>
            <person name="Davidsen T.M."/>
            <person name="Wayne K.J."/>
            <person name="Tettelin H."/>
            <person name="Glass J.I."/>
            <person name="Rusch D."/>
            <person name="Podicherti R."/>
            <person name="Tsui H.-C.T."/>
            <person name="Winkler M.E."/>
        </authorList>
    </citation>
    <scope>NUCLEOTIDE SEQUENCE</scope>
</reference>
<dbReference type="Pfam" id="PF01966">
    <property type="entry name" value="HD"/>
    <property type="match status" value="1"/>
</dbReference>
<dbReference type="InterPro" id="IPR013546">
    <property type="entry name" value="PII_UdlTrfase/GS_AdlTrfase"/>
</dbReference>
<dbReference type="PANTHER" id="PTHR47320">
    <property type="entry name" value="BIFUNCTIONAL URIDYLYLTRANSFERASE/URIDYLYL-REMOVING ENZYME"/>
    <property type="match status" value="1"/>
</dbReference>
<evidence type="ECO:0000256" key="5">
    <source>
        <dbReference type="ARBA" id="ARBA00023268"/>
    </source>
</evidence>
<dbReference type="Gene3D" id="1.10.3090.10">
    <property type="entry name" value="cca-adding enzyme, domain 2"/>
    <property type="match status" value="1"/>
</dbReference>
<evidence type="ECO:0000256" key="2">
    <source>
        <dbReference type="ARBA" id="ARBA00022695"/>
    </source>
</evidence>
<gene>
    <name evidence="7" type="ORF">METZ01_LOCUS164246</name>
</gene>
<name>A0A382BDQ3_9ZZZZ</name>
<dbReference type="SUPFAM" id="SSF81301">
    <property type="entry name" value="Nucleotidyltransferase"/>
    <property type="match status" value="1"/>
</dbReference>
<accession>A0A382BDQ3</accession>
<organism evidence="7">
    <name type="scientific">marine metagenome</name>
    <dbReference type="NCBI Taxonomy" id="408172"/>
    <lineage>
        <taxon>unclassified sequences</taxon>
        <taxon>metagenomes</taxon>
        <taxon>ecological metagenomes</taxon>
    </lineage>
</organism>
<evidence type="ECO:0000259" key="6">
    <source>
        <dbReference type="PROSITE" id="PS51831"/>
    </source>
</evidence>
<proteinExistence type="predicted"/>
<dbReference type="InterPro" id="IPR010043">
    <property type="entry name" value="UTase/UR"/>
</dbReference>
<keyword evidence="4" id="KW-0460">Magnesium</keyword>
<dbReference type="SUPFAM" id="SSF81891">
    <property type="entry name" value="Poly A polymerase C-terminal region-like"/>
    <property type="match status" value="1"/>
</dbReference>
<keyword evidence="5" id="KW-0511">Multifunctional enzyme</keyword>
<protein>
    <recommendedName>
        <fullName evidence="6">HD domain-containing protein</fullName>
    </recommendedName>
</protein>
<dbReference type="InterPro" id="IPR006674">
    <property type="entry name" value="HD_domain"/>
</dbReference>